<dbReference type="GeneID" id="301330243"/>
<organism evidence="1 2">
    <name type="scientific">Streptomyces nigrescens</name>
    <dbReference type="NCBI Taxonomy" id="1920"/>
    <lineage>
        <taxon>Bacteria</taxon>
        <taxon>Bacillati</taxon>
        <taxon>Actinomycetota</taxon>
        <taxon>Actinomycetes</taxon>
        <taxon>Kitasatosporales</taxon>
        <taxon>Streptomycetaceae</taxon>
        <taxon>Streptomyces</taxon>
    </lineage>
</organism>
<dbReference type="RefSeq" id="WP_266445198.1">
    <property type="nucleotide sequence ID" value="NZ_CP114203.1"/>
</dbReference>
<dbReference type="Proteomes" id="UP001210169">
    <property type="component" value="Chromosome"/>
</dbReference>
<protein>
    <submittedName>
        <fullName evidence="1">Uncharacterized protein</fullName>
    </submittedName>
</protein>
<reference evidence="1 2" key="1">
    <citation type="submission" date="2022-12" db="EMBL/GenBank/DDBJ databases">
        <authorList>
            <person name="Ruckert C."/>
            <person name="Busche T."/>
            <person name="Kalinowski J."/>
            <person name="Wittmann C."/>
        </authorList>
    </citation>
    <scope>NUCLEOTIDE SEQUENCE [LARGE SCALE GENOMIC DNA]</scope>
    <source>
        <strain evidence="1 2">DSM 40276</strain>
    </source>
</reference>
<dbReference type="EMBL" id="CP114203">
    <property type="protein sequence ID" value="WAU09928.1"/>
    <property type="molecule type" value="Genomic_DNA"/>
</dbReference>
<proteinExistence type="predicted"/>
<accession>A0ABY7JEU5</accession>
<evidence type="ECO:0000313" key="1">
    <source>
        <dbReference type="EMBL" id="WAU09928.1"/>
    </source>
</evidence>
<gene>
    <name evidence="1" type="ORF">STRNI_001044</name>
</gene>
<sequence>MGHHLRLYPLHASPDLGALLLDDLVRYFLRDFLRDFLHGALLPCESTSAVMETAP</sequence>
<evidence type="ECO:0000313" key="2">
    <source>
        <dbReference type="Proteomes" id="UP001210169"/>
    </source>
</evidence>
<keyword evidence="2" id="KW-1185">Reference proteome</keyword>
<name>A0ABY7JEU5_STRNI</name>